<name>A0A6N3ETN8_9FIRM</name>
<keyword evidence="2 3" id="KW-0175">Coiled coil</keyword>
<proteinExistence type="predicted"/>
<evidence type="ECO:0000259" key="6">
    <source>
        <dbReference type="Pfam" id="PF25954"/>
    </source>
</evidence>
<dbReference type="GO" id="GO:0030313">
    <property type="term" value="C:cell envelope"/>
    <property type="evidence" value="ECO:0007669"/>
    <property type="project" value="UniProtKB-SubCell"/>
</dbReference>
<dbReference type="Gene3D" id="2.40.50.100">
    <property type="match status" value="1"/>
</dbReference>
<evidence type="ECO:0000313" key="7">
    <source>
        <dbReference type="EMBL" id="VYU43545.1"/>
    </source>
</evidence>
<evidence type="ECO:0000256" key="3">
    <source>
        <dbReference type="SAM" id="Coils"/>
    </source>
</evidence>
<comment type="subcellular location">
    <subcellularLocation>
        <location evidence="1">Cell envelope</location>
    </subcellularLocation>
</comment>
<dbReference type="PANTHER" id="PTHR32347:SF23">
    <property type="entry name" value="BLL5650 PROTEIN"/>
    <property type="match status" value="1"/>
</dbReference>
<protein>
    <submittedName>
        <fullName evidence="7">Inner membrane protein YibH</fullName>
    </submittedName>
</protein>
<keyword evidence="4" id="KW-0812">Transmembrane</keyword>
<organism evidence="7">
    <name type="scientific">Veillonella ratti</name>
    <dbReference type="NCBI Taxonomy" id="103892"/>
    <lineage>
        <taxon>Bacteria</taxon>
        <taxon>Bacillati</taxon>
        <taxon>Bacillota</taxon>
        <taxon>Negativicutes</taxon>
        <taxon>Veillonellales</taxon>
        <taxon>Veillonellaceae</taxon>
        <taxon>Veillonella</taxon>
    </lineage>
</organism>
<dbReference type="InterPro" id="IPR058792">
    <property type="entry name" value="Beta-barrel_RND_2"/>
</dbReference>
<sequence>MKKKYIPIGLVLILLIGITIYYFYPRTTTGKVNTVGTIEVHQYDITPRSSGYISGLDVDLGSRITAGETLFTLSEPTTNTALDAAKASLAQGAANLADLQAGAREDQIKAYKALVDSATVTRDQALREFNRYDALYAEDAVSAQVRDQKQQAYEVAQQNLTKATADYQELLQGTRSQQIAAAQAQVEALNANVASAQSRVEDLIMKSPVNGLVLTKNYNKGEYVKAGAPVLTIADMQDAWVHIYVSTEQLALIKVGDKAQIKVDGLPNQIFEGYIERISPEAEYTPRQSITKTERSNLVYKVRIKVKNGEEILKPGMPVDVVIP</sequence>
<dbReference type="RefSeq" id="WP_021840312.1">
    <property type="nucleotide sequence ID" value="NZ_CACRUX010000083.1"/>
</dbReference>
<evidence type="ECO:0000259" key="5">
    <source>
        <dbReference type="Pfam" id="PF25881"/>
    </source>
</evidence>
<dbReference type="Gene3D" id="1.10.287.470">
    <property type="entry name" value="Helix hairpin bin"/>
    <property type="match status" value="1"/>
</dbReference>
<feature type="coiled-coil region" evidence="3">
    <location>
        <begin position="146"/>
        <end position="206"/>
    </location>
</feature>
<dbReference type="SUPFAM" id="SSF111369">
    <property type="entry name" value="HlyD-like secretion proteins"/>
    <property type="match status" value="2"/>
</dbReference>
<dbReference type="InterPro" id="IPR059052">
    <property type="entry name" value="HH_YbhG-like"/>
</dbReference>
<dbReference type="Gene3D" id="2.40.30.170">
    <property type="match status" value="1"/>
</dbReference>
<dbReference type="AlphaFoldDB" id="A0A6N3ETN8"/>
<feature type="transmembrane region" description="Helical" evidence="4">
    <location>
        <begin position="5"/>
        <end position="24"/>
    </location>
</feature>
<evidence type="ECO:0000256" key="2">
    <source>
        <dbReference type="ARBA" id="ARBA00023054"/>
    </source>
</evidence>
<keyword evidence="4" id="KW-0472">Membrane</keyword>
<evidence type="ECO:0000256" key="1">
    <source>
        <dbReference type="ARBA" id="ARBA00004196"/>
    </source>
</evidence>
<gene>
    <name evidence="7" type="primary">yibH</name>
    <name evidence="7" type="ORF">VRLFYP33_00221</name>
</gene>
<dbReference type="Pfam" id="PF25954">
    <property type="entry name" value="Beta-barrel_RND_2"/>
    <property type="match status" value="1"/>
</dbReference>
<dbReference type="EMBL" id="CACRUX010000083">
    <property type="protein sequence ID" value="VYU43545.1"/>
    <property type="molecule type" value="Genomic_DNA"/>
</dbReference>
<reference evidence="7" key="1">
    <citation type="submission" date="2019-11" db="EMBL/GenBank/DDBJ databases">
        <authorList>
            <person name="Feng L."/>
        </authorList>
    </citation>
    <scope>NUCLEOTIDE SEQUENCE</scope>
    <source>
        <strain evidence="7">VrattiLFYP33</strain>
    </source>
</reference>
<dbReference type="PANTHER" id="PTHR32347">
    <property type="entry name" value="EFFLUX SYSTEM COMPONENT YKNX-RELATED"/>
    <property type="match status" value="1"/>
</dbReference>
<keyword evidence="4" id="KW-1133">Transmembrane helix</keyword>
<dbReference type="Pfam" id="PF25881">
    <property type="entry name" value="HH_YBHG"/>
    <property type="match status" value="1"/>
</dbReference>
<dbReference type="InterPro" id="IPR050465">
    <property type="entry name" value="UPF0194_transport"/>
</dbReference>
<feature type="domain" description="CusB-like beta-barrel" evidence="6">
    <location>
        <begin position="240"/>
        <end position="321"/>
    </location>
</feature>
<feature type="domain" description="YbhG-like alpha-helical hairpin" evidence="5">
    <location>
        <begin position="80"/>
        <end position="202"/>
    </location>
</feature>
<accession>A0A6N3ETN8</accession>
<evidence type="ECO:0000256" key="4">
    <source>
        <dbReference type="SAM" id="Phobius"/>
    </source>
</evidence>